<sequence>MGGCYSLDLRERITGFVENGGSRRAAARQFAVSASCAIKLARRRARTGSVVPAPQGRPKGSGKLEPVADALIAAVETTPDITMPELAERLVTEHGVTATPAMLSRFLCQRGFTYKKKALMAAEHGRAPIPEERHAWRTKRQPLMRAACHRLVFLDETAITTKMTRLRGRSRRGTRLHAKAPFGHWGTQTFIAGLRCNHLSAPWVIDKAMNRAAFEAYVETQLAPTLNKGDVVILDNLAVHKSPKAAACLKKRGAWFLFLPPYSPDLNPIEEAFAKLKAHLRKAKARTFDALWRAVGDICGLFDPQECWNFLKAKGYASD</sequence>
<evidence type="ECO:0000313" key="2">
    <source>
        <dbReference type="EMBL" id="ACB78657.1"/>
    </source>
</evidence>
<dbReference type="SUPFAM" id="SSF46689">
    <property type="entry name" value="Homeodomain-like"/>
    <property type="match status" value="1"/>
</dbReference>
<accession>B1ZJ83</accession>
<dbReference type="GO" id="GO:0003677">
    <property type="term" value="F:DNA binding"/>
    <property type="evidence" value="ECO:0007669"/>
    <property type="project" value="InterPro"/>
</dbReference>
<evidence type="ECO:0000313" key="3">
    <source>
        <dbReference type="Proteomes" id="UP000007136"/>
    </source>
</evidence>
<feature type="domain" description="Paired" evidence="1">
    <location>
        <begin position="1"/>
        <end position="112"/>
    </location>
</feature>
<dbReference type="AlphaFoldDB" id="B1ZJ83"/>
<dbReference type="HOGENOM" id="CLU_056788_2_3_5"/>
<reference evidence="2" key="1">
    <citation type="submission" date="2008-04" db="EMBL/GenBank/DDBJ databases">
        <title>Complete sequence of chromosome of Methylobacterium populi BJ001.</title>
        <authorList>
            <consortium name="US DOE Joint Genome Institute"/>
            <person name="Copeland A."/>
            <person name="Lucas S."/>
            <person name="Lapidus A."/>
            <person name="Glavina del Rio T."/>
            <person name="Dalin E."/>
            <person name="Tice H."/>
            <person name="Bruce D."/>
            <person name="Goodwin L."/>
            <person name="Pitluck S."/>
            <person name="Chertkov O."/>
            <person name="Brettin T."/>
            <person name="Detter J.C."/>
            <person name="Han C."/>
            <person name="Kuske C.R."/>
            <person name="Schmutz J."/>
            <person name="Larimer F."/>
            <person name="Land M."/>
            <person name="Hauser L."/>
            <person name="Kyrpides N."/>
            <person name="Mikhailova N."/>
            <person name="Marx C."/>
            <person name="Richardson P."/>
        </authorList>
    </citation>
    <scope>NUCLEOTIDE SEQUENCE [LARGE SCALE GENOMIC DNA]</scope>
    <source>
        <strain evidence="2">BJ001</strain>
    </source>
</reference>
<dbReference type="KEGG" id="mpo:Mpop_0479"/>
<name>B1ZJ83_METPB</name>
<proteinExistence type="predicted"/>
<dbReference type="eggNOG" id="COG3415">
    <property type="taxonomic scope" value="Bacteria"/>
</dbReference>
<dbReference type="STRING" id="441620.Mpop_0479"/>
<dbReference type="EMBL" id="CP001029">
    <property type="protein sequence ID" value="ACB78657.1"/>
    <property type="molecule type" value="Genomic_DNA"/>
</dbReference>
<dbReference type="eggNOG" id="COG3335">
    <property type="taxonomic scope" value="Bacteria"/>
</dbReference>
<dbReference type="InterPro" id="IPR001523">
    <property type="entry name" value="Paired_dom"/>
</dbReference>
<dbReference type="PANTHER" id="PTHR46564">
    <property type="entry name" value="TRANSPOSASE"/>
    <property type="match status" value="1"/>
</dbReference>
<dbReference type="NCBIfam" id="NF033545">
    <property type="entry name" value="transpos_IS630"/>
    <property type="match status" value="1"/>
</dbReference>
<dbReference type="Gene3D" id="3.30.420.10">
    <property type="entry name" value="Ribonuclease H-like superfamily/Ribonuclease H"/>
    <property type="match status" value="1"/>
</dbReference>
<gene>
    <name evidence="2" type="ordered locus">Mpop_0479</name>
</gene>
<dbReference type="InterPro" id="IPR009057">
    <property type="entry name" value="Homeodomain-like_sf"/>
</dbReference>
<dbReference type="InterPro" id="IPR047655">
    <property type="entry name" value="Transpos_IS630-like"/>
</dbReference>
<dbReference type="Pfam" id="PF13358">
    <property type="entry name" value="DDE_3"/>
    <property type="match status" value="1"/>
</dbReference>
<dbReference type="InterPro" id="IPR036397">
    <property type="entry name" value="RNaseH_sf"/>
</dbReference>
<evidence type="ECO:0000259" key="1">
    <source>
        <dbReference type="PROSITE" id="PS51057"/>
    </source>
</evidence>
<dbReference type="InterPro" id="IPR038717">
    <property type="entry name" value="Tc1-like_DDE_dom"/>
</dbReference>
<dbReference type="Proteomes" id="UP000007136">
    <property type="component" value="Chromosome"/>
</dbReference>
<organism evidence="2 3">
    <name type="scientific">Methylorubrum populi (strain ATCC BAA-705 / NCIMB 13946 / BJ001)</name>
    <name type="common">Methylobacterium populi</name>
    <dbReference type="NCBI Taxonomy" id="441620"/>
    <lineage>
        <taxon>Bacteria</taxon>
        <taxon>Pseudomonadati</taxon>
        <taxon>Pseudomonadota</taxon>
        <taxon>Alphaproteobacteria</taxon>
        <taxon>Hyphomicrobiales</taxon>
        <taxon>Methylobacteriaceae</taxon>
        <taxon>Methylorubrum</taxon>
    </lineage>
</organism>
<dbReference type="GO" id="GO:0006355">
    <property type="term" value="P:regulation of DNA-templated transcription"/>
    <property type="evidence" value="ECO:0007669"/>
    <property type="project" value="InterPro"/>
</dbReference>
<dbReference type="PANTHER" id="PTHR46564:SF1">
    <property type="entry name" value="TRANSPOSASE"/>
    <property type="match status" value="1"/>
</dbReference>
<protein>
    <recommendedName>
        <fullName evidence="1">Paired domain-containing protein</fullName>
    </recommendedName>
</protein>
<dbReference type="PROSITE" id="PS51057">
    <property type="entry name" value="PAIRED_2"/>
    <property type="match status" value="1"/>
</dbReference>